<dbReference type="PROSITE" id="PS51257">
    <property type="entry name" value="PROKAR_LIPOPROTEIN"/>
    <property type="match status" value="1"/>
</dbReference>
<protein>
    <submittedName>
        <fullName evidence="2">Conserved protein</fullName>
    </submittedName>
</protein>
<evidence type="ECO:0000256" key="1">
    <source>
        <dbReference type="SAM" id="SignalP"/>
    </source>
</evidence>
<dbReference type="EMBL" id="BBIO01000010">
    <property type="protein sequence ID" value="GAK45548.1"/>
    <property type="molecule type" value="Genomic_DNA"/>
</dbReference>
<dbReference type="Proteomes" id="UP000028702">
    <property type="component" value="Unassembled WGS sequence"/>
</dbReference>
<name>A0A081BBY0_9HYPH</name>
<dbReference type="STRING" id="1333998.M2A_2047"/>
<dbReference type="RefSeq" id="WP_045446777.1">
    <property type="nucleotide sequence ID" value="NZ_BBIO01000010.1"/>
</dbReference>
<accession>A0A081BBY0</accession>
<organism evidence="2 3">
    <name type="scientific">Tepidicaulis marinus</name>
    <dbReference type="NCBI Taxonomy" id="1333998"/>
    <lineage>
        <taxon>Bacteria</taxon>
        <taxon>Pseudomonadati</taxon>
        <taxon>Pseudomonadota</taxon>
        <taxon>Alphaproteobacteria</taxon>
        <taxon>Hyphomicrobiales</taxon>
        <taxon>Parvibaculaceae</taxon>
        <taxon>Tepidicaulis</taxon>
    </lineage>
</organism>
<reference evidence="2 3" key="1">
    <citation type="submission" date="2014-07" db="EMBL/GenBank/DDBJ databases">
        <title>Tepidicaulis marinum gen. nov., sp. nov., a novel marine bacterium denitrifying nitrate to nitrous oxide strictly under microaerobic conditions.</title>
        <authorList>
            <person name="Takeuchi M."/>
            <person name="Yamagishi T."/>
            <person name="Kamagata Y."/>
            <person name="Oshima K."/>
            <person name="Hattori M."/>
            <person name="Katayama T."/>
            <person name="Hanada S."/>
            <person name="Tamaki H."/>
            <person name="Marumo K."/>
            <person name="Maeda H."/>
            <person name="Nedachi M."/>
            <person name="Iwasaki W."/>
            <person name="Suwa Y."/>
            <person name="Sakata S."/>
        </authorList>
    </citation>
    <scope>NUCLEOTIDE SEQUENCE [LARGE SCALE GENOMIC DNA]</scope>
    <source>
        <strain evidence="2 3">MA2</strain>
    </source>
</reference>
<comment type="caution">
    <text evidence="2">The sequence shown here is derived from an EMBL/GenBank/DDBJ whole genome shotgun (WGS) entry which is preliminary data.</text>
</comment>
<dbReference type="eggNOG" id="ENOG5030YZ8">
    <property type="taxonomic scope" value="Bacteria"/>
</dbReference>
<evidence type="ECO:0000313" key="2">
    <source>
        <dbReference type="EMBL" id="GAK45548.1"/>
    </source>
</evidence>
<proteinExistence type="predicted"/>
<evidence type="ECO:0000313" key="3">
    <source>
        <dbReference type="Proteomes" id="UP000028702"/>
    </source>
</evidence>
<keyword evidence="3" id="KW-1185">Reference proteome</keyword>
<gene>
    <name evidence="2" type="ORF">M2A_2047</name>
</gene>
<keyword evidence="1" id="KW-0732">Signal</keyword>
<feature type="signal peptide" evidence="1">
    <location>
        <begin position="1"/>
        <end position="20"/>
    </location>
</feature>
<feature type="chain" id="PRO_5001755039" evidence="1">
    <location>
        <begin position="21"/>
        <end position="197"/>
    </location>
</feature>
<sequence length="197" mass="21302">MTLCRKVAVLVLASAGIALAGCTSAPPPASPVDITYQHRTPITLNVAAIDVVDRSGSGSGANRLEQLHRQNPASLARRWAEERLRAGGTGGQATLIIDEASVREERLEVTAGFTDLFKDEVDTRLHAVLAARLEYQLPGQGSGAVDVKVEARRDVLESASLNERDIAYFQLMERVASELDNRLTPDVESTFAPIILR</sequence>
<dbReference type="AlphaFoldDB" id="A0A081BBY0"/>